<dbReference type="SUPFAM" id="SSF109854">
    <property type="entry name" value="DinB/YfiT-like putative metalloenzymes"/>
    <property type="match status" value="1"/>
</dbReference>
<dbReference type="RefSeq" id="WP_310279867.1">
    <property type="nucleotide sequence ID" value="NZ_JAVDWQ010000004.1"/>
</dbReference>
<keyword evidence="2" id="KW-0479">Metal-binding</keyword>
<comment type="similarity">
    <text evidence="1">Belongs to the DinB family.</text>
</comment>
<dbReference type="InterPro" id="IPR034660">
    <property type="entry name" value="DinB/YfiT-like"/>
</dbReference>
<dbReference type="Gene3D" id="1.20.120.450">
    <property type="entry name" value="dinb family like domain"/>
    <property type="match status" value="1"/>
</dbReference>
<evidence type="ECO:0000256" key="2">
    <source>
        <dbReference type="ARBA" id="ARBA00022723"/>
    </source>
</evidence>
<dbReference type="PANTHER" id="PTHR37302">
    <property type="entry name" value="SLR1116 PROTEIN"/>
    <property type="match status" value="1"/>
</dbReference>
<dbReference type="EMBL" id="JAVDWQ010000004">
    <property type="protein sequence ID" value="MDR7209532.1"/>
    <property type="molecule type" value="Genomic_DNA"/>
</dbReference>
<organism evidence="3 4">
    <name type="scientific">Flavobacterium piscis</name>
    <dbReference type="NCBI Taxonomy" id="1114874"/>
    <lineage>
        <taxon>Bacteria</taxon>
        <taxon>Pseudomonadati</taxon>
        <taxon>Bacteroidota</taxon>
        <taxon>Flavobacteriia</taxon>
        <taxon>Flavobacteriales</taxon>
        <taxon>Flavobacteriaceae</taxon>
        <taxon>Flavobacterium</taxon>
    </lineage>
</organism>
<evidence type="ECO:0000313" key="4">
    <source>
        <dbReference type="Proteomes" id="UP001269081"/>
    </source>
</evidence>
<evidence type="ECO:0000313" key="3">
    <source>
        <dbReference type="EMBL" id="MDR7209532.1"/>
    </source>
</evidence>
<sequence length="165" mass="19316">MSLKKIMTNYANYNLWVNQQFVNWLSEKSDELLFEEVPSSYSGIAKTLNHIWETEEYWYSVISETPLFEKKENVDLNKNEIFERLLQSSAKLASYINSLSEEQLSKEIKIENPWFQCELPLSDYLLQVINHGTYHRGQIVTIGRNIGITDASNTDYNFYNVVKGQ</sequence>
<protein>
    <submittedName>
        <fullName evidence="3">Damage-inducible protein DinB</fullName>
    </submittedName>
</protein>
<dbReference type="Pfam" id="PF05163">
    <property type="entry name" value="DinB"/>
    <property type="match status" value="1"/>
</dbReference>
<keyword evidence="4" id="KW-1185">Reference proteome</keyword>
<dbReference type="InterPro" id="IPR007837">
    <property type="entry name" value="DinB"/>
</dbReference>
<evidence type="ECO:0000256" key="1">
    <source>
        <dbReference type="ARBA" id="ARBA00008635"/>
    </source>
</evidence>
<dbReference type="PANTHER" id="PTHR37302:SF3">
    <property type="entry name" value="DAMAGE-INDUCIBLE PROTEIN DINB"/>
    <property type="match status" value="1"/>
</dbReference>
<name>A0ABU1Y5N0_9FLAO</name>
<gene>
    <name evidence="3" type="ORF">J2W48_001470</name>
</gene>
<dbReference type="Proteomes" id="UP001269081">
    <property type="component" value="Unassembled WGS sequence"/>
</dbReference>
<reference evidence="3 4" key="1">
    <citation type="submission" date="2023-07" db="EMBL/GenBank/DDBJ databases">
        <title>Sorghum-associated microbial communities from plants grown in Nebraska, USA.</title>
        <authorList>
            <person name="Schachtman D."/>
        </authorList>
    </citation>
    <scope>NUCLEOTIDE SEQUENCE [LARGE SCALE GENOMIC DNA]</scope>
    <source>
        <strain evidence="3 4">4129</strain>
    </source>
</reference>
<comment type="caution">
    <text evidence="3">The sequence shown here is derived from an EMBL/GenBank/DDBJ whole genome shotgun (WGS) entry which is preliminary data.</text>
</comment>
<accession>A0ABU1Y5N0</accession>
<proteinExistence type="inferred from homology"/>